<evidence type="ECO:0000313" key="1">
    <source>
        <dbReference type="EMBL" id="KAF2469125.1"/>
    </source>
</evidence>
<accession>A0ACB6QQG6</accession>
<dbReference type="Proteomes" id="UP000799755">
    <property type="component" value="Unassembled WGS sequence"/>
</dbReference>
<reference evidence="1" key="1">
    <citation type="journal article" date="2020" name="Stud. Mycol.">
        <title>101 Dothideomycetes genomes: a test case for predicting lifestyles and emergence of pathogens.</title>
        <authorList>
            <person name="Haridas S."/>
            <person name="Albert R."/>
            <person name="Binder M."/>
            <person name="Bloem J."/>
            <person name="Labutti K."/>
            <person name="Salamov A."/>
            <person name="Andreopoulos B."/>
            <person name="Baker S."/>
            <person name="Barry K."/>
            <person name="Bills G."/>
            <person name="Bluhm B."/>
            <person name="Cannon C."/>
            <person name="Castanera R."/>
            <person name="Culley D."/>
            <person name="Daum C."/>
            <person name="Ezra D."/>
            <person name="Gonzalez J."/>
            <person name="Henrissat B."/>
            <person name="Kuo A."/>
            <person name="Liang C."/>
            <person name="Lipzen A."/>
            <person name="Lutzoni F."/>
            <person name="Magnuson J."/>
            <person name="Mondo S."/>
            <person name="Nolan M."/>
            <person name="Ohm R."/>
            <person name="Pangilinan J."/>
            <person name="Park H.-J."/>
            <person name="Ramirez L."/>
            <person name="Alfaro M."/>
            <person name="Sun H."/>
            <person name="Tritt A."/>
            <person name="Yoshinaga Y."/>
            <person name="Zwiers L.-H."/>
            <person name="Turgeon B."/>
            <person name="Goodwin S."/>
            <person name="Spatafora J."/>
            <person name="Crous P."/>
            <person name="Grigoriev I."/>
        </authorList>
    </citation>
    <scope>NUCLEOTIDE SEQUENCE</scope>
    <source>
        <strain evidence="1">ATCC 200398</strain>
    </source>
</reference>
<keyword evidence="2" id="KW-1185">Reference proteome</keyword>
<sequence>MTNDKFDIIIIGAGPTGLMLATSITRMGTFKIKIVDKRQEPTKIGRADGIQARTLDLFENMGLKDRIMSYRPALIYEVAFWNPSDTGVGIQRTGTWTSYPDFIDTRYHFTTILHQGRIEKMFIDDIAKSSVQVDRPCSFTGSRNDGMDKDYPIEVDLAYTDRVEKVRTKYLFGADGARSAVREQLGIEMPLKDPITFVWSVIDGVVKTTFPDIQIKCTIHSKAGSSMVIPQGNNRVRVYIQVHMEDPTKDPWKEIDQNKTQLLARKIFAPYTIEWEEVDWWSVYPISQRLAEKYTLDHRTFIGGDACHTHSPKAGQGMNYGFFDAQNFSWKFNLVESGLAAPSLLKSYEQERKLAAAKLIDFDVQYAKLFSSRPPSTAELRYMAVSNGTTPGDGDEFMKYFKKASSFTSGYEVDYGANDINWRVGRGKHAIAFSPAGVKLVPGRVFPVATVIRVVDANVCALEQEVSFNGAFRIYVFAGDIKHNWLAIEELGTTLAMHDSFLLQHSNTDAAFRESYTNRHNPHSHFFTFSVVSNNARTDVDMATALPGFLQPYRHHVYADDVSPAGLRGYRGAVHAKMGFDQQRGGVAIVRPDAFVACVLGLEDGTVTAHAINDYFRSVCGR</sequence>
<dbReference type="EMBL" id="MU003513">
    <property type="protein sequence ID" value="KAF2469125.1"/>
    <property type="molecule type" value="Genomic_DNA"/>
</dbReference>
<comment type="caution">
    <text evidence="1">The sequence shown here is derived from an EMBL/GenBank/DDBJ whole genome shotgun (WGS) entry which is preliminary data.</text>
</comment>
<proteinExistence type="predicted"/>
<name>A0ACB6QQG6_9PLEO</name>
<gene>
    <name evidence="1" type="ORF">BDR25DRAFT_335086</name>
</gene>
<protein>
    <submittedName>
        <fullName evidence="1">Uncharacterized protein</fullName>
    </submittedName>
</protein>
<evidence type="ECO:0000313" key="2">
    <source>
        <dbReference type="Proteomes" id="UP000799755"/>
    </source>
</evidence>
<organism evidence="1 2">
    <name type="scientific">Lindgomyces ingoldianus</name>
    <dbReference type="NCBI Taxonomy" id="673940"/>
    <lineage>
        <taxon>Eukaryota</taxon>
        <taxon>Fungi</taxon>
        <taxon>Dikarya</taxon>
        <taxon>Ascomycota</taxon>
        <taxon>Pezizomycotina</taxon>
        <taxon>Dothideomycetes</taxon>
        <taxon>Pleosporomycetidae</taxon>
        <taxon>Pleosporales</taxon>
        <taxon>Lindgomycetaceae</taxon>
        <taxon>Lindgomyces</taxon>
    </lineage>
</organism>